<dbReference type="InterPro" id="IPR004929">
    <property type="entry name" value="I-spanin"/>
</dbReference>
<evidence type="ECO:0000256" key="1">
    <source>
        <dbReference type="SAM" id="Coils"/>
    </source>
</evidence>
<feature type="coiled-coil region" evidence="1">
    <location>
        <begin position="69"/>
        <end position="96"/>
    </location>
</feature>
<keyword evidence="2" id="KW-1133">Transmembrane helix</keyword>
<dbReference type="GO" id="GO:0044659">
    <property type="term" value="P:viral release from host cell by cytolysis"/>
    <property type="evidence" value="ECO:0007669"/>
    <property type="project" value="InterPro"/>
</dbReference>
<dbReference type="HAMAP" id="MF_04137">
    <property type="entry name" value="I_SPANIN_LAMBDA"/>
    <property type="match status" value="1"/>
</dbReference>
<evidence type="ECO:0000313" key="4">
    <source>
        <dbReference type="Proteomes" id="UP000242222"/>
    </source>
</evidence>
<name>A0A1I5BWP7_9GAMM</name>
<evidence type="ECO:0000256" key="2">
    <source>
        <dbReference type="SAM" id="Phobius"/>
    </source>
</evidence>
<organism evidence="3 4">
    <name type="scientific">Izhakiella capsodis</name>
    <dbReference type="NCBI Taxonomy" id="1367852"/>
    <lineage>
        <taxon>Bacteria</taxon>
        <taxon>Pseudomonadati</taxon>
        <taxon>Pseudomonadota</taxon>
        <taxon>Gammaproteobacteria</taxon>
        <taxon>Enterobacterales</taxon>
        <taxon>Erwiniaceae</taxon>
        <taxon>Izhakiella</taxon>
    </lineage>
</organism>
<accession>A0A1I5BWP7</accession>
<keyword evidence="4" id="KW-1185">Reference proteome</keyword>
<keyword evidence="2" id="KW-0472">Membrane</keyword>
<gene>
    <name evidence="3" type="ORF">SAMN05216516_1273</name>
</gene>
<reference evidence="4" key="1">
    <citation type="submission" date="2016-10" db="EMBL/GenBank/DDBJ databases">
        <authorList>
            <person name="Varghese N."/>
            <person name="Submissions S."/>
        </authorList>
    </citation>
    <scope>NUCLEOTIDE SEQUENCE [LARGE SCALE GENOMIC DNA]</scope>
    <source>
        <strain evidence="4">N6PO6</strain>
    </source>
</reference>
<sequence>MNWLISNWRILVIFSLIMLCTFYVGLFDHYRNSYRVEKQRADTAQNLAVQRQETINDMQRRQHSVAAIDAKYTKELADAKNTIADLQRDVASGAKRLRVNATCERVSDATRASGLADASTPRLTPDAERAYWRLREQLVTAEKQINGLQDYIRAIQNVEKTQ</sequence>
<protein>
    <submittedName>
        <fullName evidence="3">Prophage endopeptidase</fullName>
    </submittedName>
</protein>
<evidence type="ECO:0000313" key="3">
    <source>
        <dbReference type="EMBL" id="SFN79249.1"/>
    </source>
</evidence>
<proteinExistence type="inferred from homology"/>
<keyword evidence="1" id="KW-0175">Coiled coil</keyword>
<dbReference type="EMBL" id="FOVC01000027">
    <property type="protein sequence ID" value="SFN79249.1"/>
    <property type="molecule type" value="Genomic_DNA"/>
</dbReference>
<dbReference type="Proteomes" id="UP000242222">
    <property type="component" value="Unassembled WGS sequence"/>
</dbReference>
<keyword evidence="2" id="KW-0812">Transmembrane</keyword>
<feature type="transmembrane region" description="Helical" evidence="2">
    <location>
        <begin position="6"/>
        <end position="26"/>
    </location>
</feature>
<dbReference type="AlphaFoldDB" id="A0A1I5BWP7"/>
<dbReference type="STRING" id="1367852.SAMN05216516_1273"/>
<dbReference type="Pfam" id="PF03245">
    <property type="entry name" value="Phage_lysis"/>
    <property type="match status" value="1"/>
</dbReference>